<dbReference type="SUPFAM" id="SSF90229">
    <property type="entry name" value="CCCH zinc finger"/>
    <property type="match status" value="1"/>
</dbReference>
<dbReference type="eggNOG" id="KOG3454">
    <property type="taxonomic scope" value="Eukaryota"/>
</dbReference>
<dbReference type="Pfam" id="PF06220">
    <property type="entry name" value="zf-U1"/>
    <property type="match status" value="1"/>
</dbReference>
<dbReference type="HOGENOM" id="CLU_2471614_0_0_1"/>
<evidence type="ECO:0000256" key="1">
    <source>
        <dbReference type="ARBA" id="ARBA00004123"/>
    </source>
</evidence>
<comment type="subcellular location">
    <subcellularLocation>
        <location evidence="1">Nucleus</location>
    </subcellularLocation>
</comment>
<dbReference type="PROSITE" id="PS50103">
    <property type="entry name" value="ZF_C3H1"/>
    <property type="match status" value="1"/>
</dbReference>
<gene>
    <name evidence="14" type="primary">20196810</name>
    <name evidence="13" type="ORF">HELRODRAFT_146232</name>
</gene>
<dbReference type="GO" id="GO:0006397">
    <property type="term" value="P:mRNA processing"/>
    <property type="evidence" value="ECO:0007669"/>
    <property type="project" value="UniProtKB-KW"/>
</dbReference>
<evidence type="ECO:0000256" key="7">
    <source>
        <dbReference type="ARBA" id="ARBA00023187"/>
    </source>
</evidence>
<dbReference type="OMA" id="ICTHFVK"/>
<dbReference type="GO" id="GO:0008270">
    <property type="term" value="F:zinc ion binding"/>
    <property type="evidence" value="ECO:0007669"/>
    <property type="project" value="UniProtKB-KW"/>
</dbReference>
<evidence type="ECO:0000313" key="13">
    <source>
        <dbReference type="EMBL" id="ESO12320.1"/>
    </source>
</evidence>
<dbReference type="Gene3D" id="4.10.1000.10">
    <property type="entry name" value="Zinc finger, CCCH-type"/>
    <property type="match status" value="1"/>
</dbReference>
<evidence type="ECO:0000313" key="14">
    <source>
        <dbReference type="EnsemblMetazoa" id="HelroP146232"/>
    </source>
</evidence>
<protein>
    <recommendedName>
        <fullName evidence="9">Zinc finger matrin-type protein 5</fullName>
    </recommendedName>
    <alternativeName>
        <fullName evidence="10">U11/U12 small nuclear ribonucleoprotein 20 kDa protein</fullName>
    </alternativeName>
</protein>
<dbReference type="Pfam" id="PF00642">
    <property type="entry name" value="zf-CCCH"/>
    <property type="match status" value="1"/>
</dbReference>
<dbReference type="FunFam" id="3.30.160.60:FF:000741">
    <property type="entry name" value="Zinc finger matrin-type protein 5"/>
    <property type="match status" value="1"/>
</dbReference>
<dbReference type="AlphaFoldDB" id="T1EJR0"/>
<feature type="domain" description="C3H1-type" evidence="12">
    <location>
        <begin position="49"/>
        <end position="77"/>
    </location>
</feature>
<keyword evidence="6 11" id="KW-0862">Zinc</keyword>
<evidence type="ECO:0000256" key="2">
    <source>
        <dbReference type="ARBA" id="ARBA00022664"/>
    </source>
</evidence>
<dbReference type="PANTHER" id="PTHR16465">
    <property type="entry name" value="NUCLEASE-RELATED"/>
    <property type="match status" value="1"/>
</dbReference>
<keyword evidence="2" id="KW-0507">mRNA processing</keyword>
<dbReference type="InParanoid" id="T1EJR0"/>
<keyword evidence="7" id="KW-0508">mRNA splicing</keyword>
<dbReference type="Proteomes" id="UP000015101">
    <property type="component" value="Unassembled WGS sequence"/>
</dbReference>
<evidence type="ECO:0000313" key="15">
    <source>
        <dbReference type="Proteomes" id="UP000015101"/>
    </source>
</evidence>
<accession>T1EJR0</accession>
<dbReference type="GO" id="GO:0005681">
    <property type="term" value="C:spliceosomal complex"/>
    <property type="evidence" value="ECO:0007669"/>
    <property type="project" value="UniProtKB-KW"/>
</dbReference>
<keyword evidence="8" id="KW-0539">Nucleus</keyword>
<dbReference type="Gene3D" id="3.30.160.60">
    <property type="entry name" value="Classic Zinc Finger"/>
    <property type="match status" value="1"/>
</dbReference>
<dbReference type="OrthoDB" id="2417221at2759"/>
<evidence type="ECO:0000256" key="6">
    <source>
        <dbReference type="ARBA" id="ARBA00022833"/>
    </source>
</evidence>
<dbReference type="InterPro" id="IPR000571">
    <property type="entry name" value="Znf_CCCH"/>
</dbReference>
<proteinExistence type="predicted"/>
<sequence>KRYYCDYCDKSFADNPTNRKNHLSGVQHKIAKQNHYDQFKDPKIILMENFSKKPCHKFQQDGVCRFGEVCKYSHLTSNDIEYL</sequence>
<dbReference type="CTD" id="20196810"/>
<reference evidence="14" key="3">
    <citation type="submission" date="2015-06" db="UniProtKB">
        <authorList>
            <consortium name="EnsemblMetazoa"/>
        </authorList>
    </citation>
    <scope>IDENTIFICATION</scope>
</reference>
<dbReference type="GeneID" id="20196810"/>
<evidence type="ECO:0000256" key="3">
    <source>
        <dbReference type="ARBA" id="ARBA00022723"/>
    </source>
</evidence>
<dbReference type="InterPro" id="IPR013085">
    <property type="entry name" value="U1-CZ_Znf_C2H2"/>
</dbReference>
<dbReference type="GO" id="GO:0008380">
    <property type="term" value="P:RNA splicing"/>
    <property type="evidence" value="ECO:0007669"/>
    <property type="project" value="UniProtKB-KW"/>
</dbReference>
<keyword evidence="4" id="KW-0747">Spliceosome</keyword>
<keyword evidence="5 11" id="KW-0863">Zinc-finger</keyword>
<evidence type="ECO:0000256" key="4">
    <source>
        <dbReference type="ARBA" id="ARBA00022728"/>
    </source>
</evidence>
<evidence type="ECO:0000259" key="12">
    <source>
        <dbReference type="PROSITE" id="PS50103"/>
    </source>
</evidence>
<dbReference type="EMBL" id="KB095811">
    <property type="protein sequence ID" value="ESO12320.1"/>
    <property type="molecule type" value="Genomic_DNA"/>
</dbReference>
<feature type="zinc finger region" description="C3H1-type" evidence="11">
    <location>
        <begin position="49"/>
        <end position="77"/>
    </location>
</feature>
<dbReference type="PANTHER" id="PTHR16465:SF0">
    <property type="entry name" value="ZINC FINGER MATRIN-TYPE PROTEIN 5"/>
    <property type="match status" value="1"/>
</dbReference>
<keyword evidence="3 11" id="KW-0479">Metal-binding</keyword>
<reference evidence="13 15" key="2">
    <citation type="journal article" date="2013" name="Nature">
        <title>Insights into bilaterian evolution from three spiralian genomes.</title>
        <authorList>
            <person name="Simakov O."/>
            <person name="Marletaz F."/>
            <person name="Cho S.J."/>
            <person name="Edsinger-Gonzales E."/>
            <person name="Havlak P."/>
            <person name="Hellsten U."/>
            <person name="Kuo D.H."/>
            <person name="Larsson T."/>
            <person name="Lv J."/>
            <person name="Arendt D."/>
            <person name="Savage R."/>
            <person name="Osoegawa K."/>
            <person name="de Jong P."/>
            <person name="Grimwood J."/>
            <person name="Chapman J.A."/>
            <person name="Shapiro H."/>
            <person name="Aerts A."/>
            <person name="Otillar R.P."/>
            <person name="Terry A.Y."/>
            <person name="Boore J.L."/>
            <person name="Grigoriev I.V."/>
            <person name="Lindberg D.R."/>
            <person name="Seaver E.C."/>
            <person name="Weisblat D.A."/>
            <person name="Putnam N.H."/>
            <person name="Rokhsar D.S."/>
        </authorList>
    </citation>
    <scope>NUCLEOTIDE SEQUENCE</scope>
</reference>
<name>T1EJR0_HELRO</name>
<organism evidence="14 15">
    <name type="scientific">Helobdella robusta</name>
    <name type="common">Californian leech</name>
    <dbReference type="NCBI Taxonomy" id="6412"/>
    <lineage>
        <taxon>Eukaryota</taxon>
        <taxon>Metazoa</taxon>
        <taxon>Spiralia</taxon>
        <taxon>Lophotrochozoa</taxon>
        <taxon>Annelida</taxon>
        <taxon>Clitellata</taxon>
        <taxon>Hirudinea</taxon>
        <taxon>Rhynchobdellida</taxon>
        <taxon>Glossiphoniidae</taxon>
        <taxon>Helobdella</taxon>
    </lineage>
</organism>
<evidence type="ECO:0000256" key="9">
    <source>
        <dbReference type="ARBA" id="ARBA00067764"/>
    </source>
</evidence>
<reference evidence="15" key="1">
    <citation type="submission" date="2012-12" db="EMBL/GenBank/DDBJ databases">
        <authorList>
            <person name="Hellsten U."/>
            <person name="Grimwood J."/>
            <person name="Chapman J.A."/>
            <person name="Shapiro H."/>
            <person name="Aerts A."/>
            <person name="Otillar R.P."/>
            <person name="Terry A.Y."/>
            <person name="Boore J.L."/>
            <person name="Simakov O."/>
            <person name="Marletaz F."/>
            <person name="Cho S.-J."/>
            <person name="Edsinger-Gonzales E."/>
            <person name="Havlak P."/>
            <person name="Kuo D.-H."/>
            <person name="Larsson T."/>
            <person name="Lv J."/>
            <person name="Arendt D."/>
            <person name="Savage R."/>
            <person name="Osoegawa K."/>
            <person name="de Jong P."/>
            <person name="Lindberg D.R."/>
            <person name="Seaver E.C."/>
            <person name="Weisblat D.A."/>
            <person name="Putnam N.H."/>
            <person name="Grigoriev I.V."/>
            <person name="Rokhsar D.S."/>
        </authorList>
    </citation>
    <scope>NUCLEOTIDE SEQUENCE</scope>
</reference>
<dbReference type="InterPro" id="IPR036855">
    <property type="entry name" value="Znf_CCCH_sf"/>
</dbReference>
<dbReference type="RefSeq" id="XP_009009040.1">
    <property type="nucleotide sequence ID" value="XM_009010792.1"/>
</dbReference>
<evidence type="ECO:0000256" key="11">
    <source>
        <dbReference type="PROSITE-ProRule" id="PRU00723"/>
    </source>
</evidence>
<dbReference type="EnsemblMetazoa" id="HelroT146232">
    <property type="protein sequence ID" value="HelroP146232"/>
    <property type="gene ID" value="HelroG146232"/>
</dbReference>
<dbReference type="SUPFAM" id="SSF57667">
    <property type="entry name" value="beta-beta-alpha zinc fingers"/>
    <property type="match status" value="1"/>
</dbReference>
<dbReference type="EMBL" id="AMQM01000136">
    <property type="status" value="NOT_ANNOTATED_CDS"/>
    <property type="molecule type" value="Genomic_DNA"/>
</dbReference>
<dbReference type="STRING" id="6412.T1EJR0"/>
<keyword evidence="15" id="KW-1185">Reference proteome</keyword>
<dbReference type="InterPro" id="IPR036236">
    <property type="entry name" value="Znf_C2H2_sf"/>
</dbReference>
<evidence type="ECO:0000256" key="5">
    <source>
        <dbReference type="ARBA" id="ARBA00022771"/>
    </source>
</evidence>
<evidence type="ECO:0000256" key="10">
    <source>
        <dbReference type="ARBA" id="ARBA00076547"/>
    </source>
</evidence>
<dbReference type="KEGG" id="hro:HELRODRAFT_146232"/>
<evidence type="ECO:0000256" key="8">
    <source>
        <dbReference type="ARBA" id="ARBA00023242"/>
    </source>
</evidence>